<evidence type="ECO:0008006" key="5">
    <source>
        <dbReference type="Google" id="ProtNLM"/>
    </source>
</evidence>
<feature type="chain" id="PRO_5022822986" description="PRC-barrel domain containing protein" evidence="2">
    <location>
        <begin position="22"/>
        <end position="162"/>
    </location>
</feature>
<accession>A0A5C4N856</accession>
<organism evidence="3 4">
    <name type="scientific">Rubellimicrobium roseum</name>
    <dbReference type="NCBI Taxonomy" id="687525"/>
    <lineage>
        <taxon>Bacteria</taxon>
        <taxon>Pseudomonadati</taxon>
        <taxon>Pseudomonadota</taxon>
        <taxon>Alphaproteobacteria</taxon>
        <taxon>Rhodobacterales</taxon>
        <taxon>Roseobacteraceae</taxon>
        <taxon>Rubellimicrobium</taxon>
    </lineage>
</organism>
<evidence type="ECO:0000313" key="4">
    <source>
        <dbReference type="Proteomes" id="UP000305709"/>
    </source>
</evidence>
<dbReference type="EMBL" id="VDFV01000081">
    <property type="protein sequence ID" value="TNC60393.1"/>
    <property type="molecule type" value="Genomic_DNA"/>
</dbReference>
<keyword evidence="4" id="KW-1185">Reference proteome</keyword>
<evidence type="ECO:0000313" key="3">
    <source>
        <dbReference type="EMBL" id="TNC60393.1"/>
    </source>
</evidence>
<name>A0A5C4N856_9RHOB</name>
<feature type="region of interest" description="Disordered" evidence="1">
    <location>
        <begin position="84"/>
        <end position="162"/>
    </location>
</feature>
<feature type="compositionally biased region" description="Low complexity" evidence="1">
    <location>
        <begin position="143"/>
        <end position="162"/>
    </location>
</feature>
<gene>
    <name evidence="3" type="ORF">FHG71_22135</name>
</gene>
<feature type="compositionally biased region" description="Low complexity" evidence="1">
    <location>
        <begin position="87"/>
        <end position="107"/>
    </location>
</feature>
<evidence type="ECO:0000256" key="1">
    <source>
        <dbReference type="SAM" id="MobiDB-lite"/>
    </source>
</evidence>
<keyword evidence="2" id="KW-0732">Signal</keyword>
<dbReference type="RefSeq" id="WP_139083886.1">
    <property type="nucleotide sequence ID" value="NZ_VDFV01000081.1"/>
</dbReference>
<dbReference type="Proteomes" id="UP000305709">
    <property type="component" value="Unassembled WGS sequence"/>
</dbReference>
<protein>
    <recommendedName>
        <fullName evidence="5">PRC-barrel domain containing protein</fullName>
    </recommendedName>
</protein>
<dbReference type="AlphaFoldDB" id="A0A5C4N856"/>
<evidence type="ECO:0000256" key="2">
    <source>
        <dbReference type="SAM" id="SignalP"/>
    </source>
</evidence>
<proteinExistence type="predicted"/>
<reference evidence="3 4" key="1">
    <citation type="submission" date="2019-06" db="EMBL/GenBank/DDBJ databases">
        <authorList>
            <person name="Jiang L."/>
        </authorList>
    </citation>
    <scope>NUCLEOTIDE SEQUENCE [LARGE SCALE GENOMIC DNA]</scope>
    <source>
        <strain evidence="3 4">YIM 48858</strain>
    </source>
</reference>
<feature type="signal peptide" evidence="2">
    <location>
        <begin position="1"/>
        <end position="21"/>
    </location>
</feature>
<comment type="caution">
    <text evidence="3">The sequence shown here is derived from an EMBL/GenBank/DDBJ whole genome shotgun (WGS) entry which is preliminary data.</text>
</comment>
<sequence>MTRSTWTAAAALGLMAGAAAAQDAGTGGDQQMRDTAIQNAQTVGIPDAQHLEGAVVLQGTSSTGTPILVVVGPAGELLALANPMAPPSGAAPQAAPASDGSAAAEPAPGEPAEEGFMATQTQPMEPQMWDPAAVEGELQRLQGTGAASGTTTTTGGETTEAP</sequence>